<dbReference type="PANTHER" id="PTHR47654:SF5">
    <property type="entry name" value="TRANSCRIPTION FACTOR DOMAIN-CONTAINING PROTEIN"/>
    <property type="match status" value="1"/>
</dbReference>
<dbReference type="GO" id="GO:0006351">
    <property type="term" value="P:DNA-templated transcription"/>
    <property type="evidence" value="ECO:0007669"/>
    <property type="project" value="InterPro"/>
</dbReference>
<evidence type="ECO:0000256" key="2">
    <source>
        <dbReference type="SAM" id="MobiDB-lite"/>
    </source>
</evidence>
<proteinExistence type="predicted"/>
<dbReference type="InterPro" id="IPR036864">
    <property type="entry name" value="Zn2-C6_fun-type_DNA-bd_sf"/>
</dbReference>
<dbReference type="CDD" id="cd12148">
    <property type="entry name" value="fungal_TF_MHR"/>
    <property type="match status" value="1"/>
</dbReference>
<feature type="region of interest" description="Disordered" evidence="2">
    <location>
        <begin position="196"/>
        <end position="238"/>
    </location>
</feature>
<dbReference type="EMBL" id="ML978964">
    <property type="protein sequence ID" value="KAF1929962.1"/>
    <property type="molecule type" value="Genomic_DNA"/>
</dbReference>
<keyword evidence="1" id="KW-0539">Nucleus</keyword>
<dbReference type="Proteomes" id="UP000800082">
    <property type="component" value="Unassembled WGS sequence"/>
</dbReference>
<sequence length="958" mass="107845">MQNRPFERSSSEQRQKIAIPRLDQAELVQLAENEVGIVKPCCTAQAHLKTEIKCSGDVPSCKSCHAAKSTCVYEQSRRDRLREATDLNHTLSSLLDDLSDRVSDEDKQKIIDALKNAEDDMFSKTTDVSLTRLGNWKQPAVGEDEEITEDGELHVGGATGSNEGLDYLDEDLTKTRESRDTGYVGHNSEVRWLRSAQRQTEHTGPEPRAAPYGPPGSSQNAVNARSDALHTRRDNARQSCRQGSINRITESSFYLDGSTIDIDIIVDPYEVPDPEIGEQLFDCYMKTIHSSFPLVSATFQDQFHKYMESIRHQRAFRVPDRWRAHMNLLFAIGAKYSHLIGAAWRGDERDHLVYMTRAVHLLGLKDFFMAISGPDLELVQAIGTLSFYFLVIGHVSRAWIMIGISLRLALALGLHLRNEDSAVDETKKDALVHSWWTLHSIECLLSSVTGRPPAVAAEYCTVPLPRSSPGIYQEPSGASTPAPHRGTDSDMPQAPQSGSNPEFGTRIPSLECYRNSRIKVSLIAQKALLHLYSPLTASQSWKHIQTKISNSLNDLEEWRATALSRNLTAAPSNPGTKSDREQFILEIEYWSTKILITRPCLCRLERRIRHQSDASANFDAKAAEACVNAASRISELLPDQPNLDYIYSNGPWWVVVHIIMQSTAVLLLEMAYKTGDMESDAASVTQSIRKLICWLKAMQGNDLVAARAYQIVWRILKACAPILQAEANKILALNGEDGSQANSLQYSQVEHATAYWQQPDFFRNPMVSSGTFDPSAFRQQPFNPLFEYQYVTHGPSFAHQDSTPMPFGNPFFTNFDQIVPVDNIQDLANKKYHMIKRWIHRSSNNKVDTRDHCSRVRFGPSYDSAGSHAVRAIYTMIASNAPTNSITFHSYRNFTKENFMYPIQHGSFRRTLRCVRWAILQPVRGANQRALPRRRIRGQNPAQGNQVHTKIPFISVVA</sequence>
<feature type="region of interest" description="Disordered" evidence="2">
    <location>
        <begin position="470"/>
        <end position="506"/>
    </location>
</feature>
<feature type="domain" description="Xylanolytic transcriptional activator regulatory" evidence="3">
    <location>
        <begin position="398"/>
        <end position="471"/>
    </location>
</feature>
<dbReference type="SMART" id="SM00906">
    <property type="entry name" value="Fungal_trans"/>
    <property type="match status" value="1"/>
</dbReference>
<evidence type="ECO:0000313" key="5">
    <source>
        <dbReference type="Proteomes" id="UP000800082"/>
    </source>
</evidence>
<dbReference type="Gene3D" id="4.10.240.10">
    <property type="entry name" value="Zn(2)-C6 fungal-type DNA-binding domain"/>
    <property type="match status" value="1"/>
</dbReference>
<dbReference type="InterPro" id="IPR007219">
    <property type="entry name" value="XnlR_reg_dom"/>
</dbReference>
<protein>
    <recommendedName>
        <fullName evidence="3">Xylanolytic transcriptional activator regulatory domain-containing protein</fullName>
    </recommendedName>
</protein>
<dbReference type="GeneID" id="54356486"/>
<dbReference type="GO" id="GO:0003677">
    <property type="term" value="F:DNA binding"/>
    <property type="evidence" value="ECO:0007669"/>
    <property type="project" value="InterPro"/>
</dbReference>
<dbReference type="OrthoDB" id="5296287at2759"/>
<dbReference type="AlphaFoldDB" id="A0A6A5RQA4"/>
<feature type="compositionally biased region" description="Basic and acidic residues" evidence="2">
    <location>
        <begin position="227"/>
        <end position="236"/>
    </location>
</feature>
<dbReference type="GO" id="GO:0000981">
    <property type="term" value="F:DNA-binding transcription factor activity, RNA polymerase II-specific"/>
    <property type="evidence" value="ECO:0007669"/>
    <property type="project" value="InterPro"/>
</dbReference>
<evidence type="ECO:0000313" key="4">
    <source>
        <dbReference type="EMBL" id="KAF1929962.1"/>
    </source>
</evidence>
<accession>A0A6A5RQA4</accession>
<evidence type="ECO:0000259" key="3">
    <source>
        <dbReference type="SMART" id="SM00906"/>
    </source>
</evidence>
<dbReference type="GO" id="GO:0008270">
    <property type="term" value="F:zinc ion binding"/>
    <property type="evidence" value="ECO:0007669"/>
    <property type="project" value="InterPro"/>
</dbReference>
<dbReference type="InterPro" id="IPR053230">
    <property type="entry name" value="Trans_reg_galc"/>
</dbReference>
<dbReference type="Pfam" id="PF04082">
    <property type="entry name" value="Fungal_trans"/>
    <property type="match status" value="1"/>
</dbReference>
<dbReference type="PANTHER" id="PTHR47654">
    <property type="entry name" value="ZN(II)2CYS6 TRANSCRIPTION FACTOR (EUROFUNG)-RELATED"/>
    <property type="match status" value="1"/>
</dbReference>
<gene>
    <name evidence="4" type="ORF">M421DRAFT_99949</name>
</gene>
<name>A0A6A5RQA4_9PLEO</name>
<dbReference type="RefSeq" id="XP_033450210.1">
    <property type="nucleotide sequence ID" value="XM_033598819.1"/>
</dbReference>
<keyword evidence="5" id="KW-1185">Reference proteome</keyword>
<reference evidence="4" key="1">
    <citation type="journal article" date="2020" name="Stud. Mycol.">
        <title>101 Dothideomycetes genomes: a test case for predicting lifestyles and emergence of pathogens.</title>
        <authorList>
            <person name="Haridas S."/>
            <person name="Albert R."/>
            <person name="Binder M."/>
            <person name="Bloem J."/>
            <person name="Labutti K."/>
            <person name="Salamov A."/>
            <person name="Andreopoulos B."/>
            <person name="Baker S."/>
            <person name="Barry K."/>
            <person name="Bills G."/>
            <person name="Bluhm B."/>
            <person name="Cannon C."/>
            <person name="Castanera R."/>
            <person name="Culley D."/>
            <person name="Daum C."/>
            <person name="Ezra D."/>
            <person name="Gonzalez J."/>
            <person name="Henrissat B."/>
            <person name="Kuo A."/>
            <person name="Liang C."/>
            <person name="Lipzen A."/>
            <person name="Lutzoni F."/>
            <person name="Magnuson J."/>
            <person name="Mondo S."/>
            <person name="Nolan M."/>
            <person name="Ohm R."/>
            <person name="Pangilinan J."/>
            <person name="Park H.-J."/>
            <person name="Ramirez L."/>
            <person name="Alfaro M."/>
            <person name="Sun H."/>
            <person name="Tritt A."/>
            <person name="Yoshinaga Y."/>
            <person name="Zwiers L.-H."/>
            <person name="Turgeon B."/>
            <person name="Goodwin S."/>
            <person name="Spatafora J."/>
            <person name="Crous P."/>
            <person name="Grigoriev I."/>
        </authorList>
    </citation>
    <scope>NUCLEOTIDE SEQUENCE</scope>
    <source>
        <strain evidence="4">CBS 183.55</strain>
    </source>
</reference>
<organism evidence="4 5">
    <name type="scientific">Didymella exigua CBS 183.55</name>
    <dbReference type="NCBI Taxonomy" id="1150837"/>
    <lineage>
        <taxon>Eukaryota</taxon>
        <taxon>Fungi</taxon>
        <taxon>Dikarya</taxon>
        <taxon>Ascomycota</taxon>
        <taxon>Pezizomycotina</taxon>
        <taxon>Dothideomycetes</taxon>
        <taxon>Pleosporomycetidae</taxon>
        <taxon>Pleosporales</taxon>
        <taxon>Pleosporineae</taxon>
        <taxon>Didymellaceae</taxon>
        <taxon>Didymella</taxon>
    </lineage>
</organism>
<evidence type="ECO:0000256" key="1">
    <source>
        <dbReference type="ARBA" id="ARBA00023242"/>
    </source>
</evidence>